<dbReference type="AlphaFoldDB" id="A0A094PVZ4"/>
<dbReference type="InterPro" id="IPR002937">
    <property type="entry name" value="Amino_oxidase"/>
</dbReference>
<feature type="domain" description="Amine oxidase" evidence="1">
    <location>
        <begin position="12"/>
        <end position="386"/>
    </location>
</feature>
<dbReference type="InterPro" id="IPR036188">
    <property type="entry name" value="FAD/NAD-bd_sf"/>
</dbReference>
<dbReference type="SUPFAM" id="SSF51905">
    <property type="entry name" value="FAD/NAD(P)-binding domain"/>
    <property type="match status" value="1"/>
</dbReference>
<dbReference type="Pfam" id="PF01593">
    <property type="entry name" value="Amino_oxidase"/>
    <property type="match status" value="1"/>
</dbReference>
<evidence type="ECO:0000259" key="1">
    <source>
        <dbReference type="Pfam" id="PF01593"/>
    </source>
</evidence>
<name>A0A094PVZ4_9ZZZZ</name>
<dbReference type="EMBL" id="JNSK01000099">
    <property type="protein sequence ID" value="KGA15317.1"/>
    <property type="molecule type" value="Genomic_DNA"/>
</dbReference>
<comment type="caution">
    <text evidence="2">The sequence shown here is derived from an EMBL/GenBank/DDBJ whole genome shotgun (WGS) entry which is preliminary data.</text>
</comment>
<organism evidence="2">
    <name type="scientific">freshwater metagenome</name>
    <dbReference type="NCBI Taxonomy" id="449393"/>
    <lineage>
        <taxon>unclassified sequences</taxon>
        <taxon>metagenomes</taxon>
        <taxon>ecological metagenomes</taxon>
    </lineage>
</organism>
<protein>
    <recommendedName>
        <fullName evidence="1">Amine oxidase domain-containing protein</fullName>
    </recommendedName>
</protein>
<dbReference type="Gene3D" id="3.50.50.60">
    <property type="entry name" value="FAD/NAD(P)-binding domain"/>
    <property type="match status" value="1"/>
</dbReference>
<accession>A0A094PVZ4</accession>
<evidence type="ECO:0000313" key="2">
    <source>
        <dbReference type="EMBL" id="KGA15317.1"/>
    </source>
</evidence>
<dbReference type="Gene3D" id="3.90.660.50">
    <property type="match status" value="1"/>
</dbReference>
<gene>
    <name evidence="2" type="ORF">GM50_17500</name>
</gene>
<proteinExistence type="predicted"/>
<dbReference type="PANTHER" id="PTHR42841">
    <property type="entry name" value="AMINE OXIDASE"/>
    <property type="match status" value="1"/>
</dbReference>
<dbReference type="GO" id="GO:0016491">
    <property type="term" value="F:oxidoreductase activity"/>
    <property type="evidence" value="ECO:0007669"/>
    <property type="project" value="InterPro"/>
</dbReference>
<reference evidence="2" key="1">
    <citation type="submission" date="2014-05" db="EMBL/GenBank/DDBJ databases">
        <title>Key roles for freshwater Actinobacteria revealed by deep metagenomic sequencing.</title>
        <authorList>
            <person name="Ghai R."/>
            <person name="Mizuno C.M."/>
            <person name="Picazo A."/>
            <person name="Camacho A."/>
            <person name="Rodriguez-Valera F."/>
        </authorList>
    </citation>
    <scope>NUCLEOTIDE SEQUENCE</scope>
</reference>
<sequence>MSKPVVVIGAGLAGLNATLELQKAGREVILLESNHRAGGRVQSDEIDGFTCDRGFQLINAKYPELAALEVIKELDFRFAEPIINIALAEKIHKLGDPRKLPFSAFDLATGTIFEKASLLKALLRKPKPDQSIADYLMKSGLGKTYELVLKPFLRGVYLTKLENISAPVGLEIIRSFITGKPGLPASGAGALTQILVNRVTDLHLGVTVHSIKKGAVQTENGVIAASAIVVATDSTTAAQLLDLPSVTKLAGCTTWYHSASVAPVSHGQLIIDGQARGCVLNTLVISNFIPEFAPVGKFLISTTTDVGATESDVRRHLSTIYGCENRSWELIAKYEIPAALPIGAKRYTQPIQSAVSEGIYVAGDGLVGPSQNGALKSGRLAASAILAN</sequence>